<evidence type="ECO:0000313" key="2">
    <source>
        <dbReference type="EMBL" id="KAK9508426.1"/>
    </source>
</evidence>
<evidence type="ECO:0000256" key="1">
    <source>
        <dbReference type="SAM" id="MobiDB-lite"/>
    </source>
</evidence>
<feature type="compositionally biased region" description="Basic and acidic residues" evidence="1">
    <location>
        <begin position="14"/>
        <end position="25"/>
    </location>
</feature>
<feature type="region of interest" description="Disordered" evidence="1">
    <location>
        <begin position="1"/>
        <end position="25"/>
    </location>
</feature>
<evidence type="ECO:0000313" key="3">
    <source>
        <dbReference type="Proteomes" id="UP001461498"/>
    </source>
</evidence>
<dbReference type="Proteomes" id="UP001461498">
    <property type="component" value="Unassembled WGS sequence"/>
</dbReference>
<dbReference type="EMBL" id="JAPXFL010000003">
    <property type="protein sequence ID" value="KAK9508426.1"/>
    <property type="molecule type" value="Genomic_DNA"/>
</dbReference>
<name>A0AAW1DCA9_9HEMI</name>
<sequence length="52" mass="6329">MFTIKENKKKRKNSKELDKSHEDKNFSRINNNKQVFIIFKNRNSHLKLPTIK</sequence>
<comment type="caution">
    <text evidence="2">The sequence shown here is derived from an EMBL/GenBank/DDBJ whole genome shotgun (WGS) entry which is preliminary data.</text>
</comment>
<accession>A0AAW1DCA9</accession>
<keyword evidence="3" id="KW-1185">Reference proteome</keyword>
<organism evidence="2 3">
    <name type="scientific">Rhynocoris fuscipes</name>
    <dbReference type="NCBI Taxonomy" id="488301"/>
    <lineage>
        <taxon>Eukaryota</taxon>
        <taxon>Metazoa</taxon>
        <taxon>Ecdysozoa</taxon>
        <taxon>Arthropoda</taxon>
        <taxon>Hexapoda</taxon>
        <taxon>Insecta</taxon>
        <taxon>Pterygota</taxon>
        <taxon>Neoptera</taxon>
        <taxon>Paraneoptera</taxon>
        <taxon>Hemiptera</taxon>
        <taxon>Heteroptera</taxon>
        <taxon>Panheteroptera</taxon>
        <taxon>Cimicomorpha</taxon>
        <taxon>Reduviidae</taxon>
        <taxon>Harpactorinae</taxon>
        <taxon>Harpactorini</taxon>
        <taxon>Rhynocoris</taxon>
    </lineage>
</organism>
<gene>
    <name evidence="2" type="ORF">O3M35_005988</name>
</gene>
<protein>
    <submittedName>
        <fullName evidence="2">Uncharacterized protein</fullName>
    </submittedName>
</protein>
<reference evidence="2 3" key="1">
    <citation type="submission" date="2022-12" db="EMBL/GenBank/DDBJ databases">
        <title>Chromosome-level genome assembly of true bugs.</title>
        <authorList>
            <person name="Ma L."/>
            <person name="Li H."/>
        </authorList>
    </citation>
    <scope>NUCLEOTIDE SEQUENCE [LARGE SCALE GENOMIC DNA]</scope>
    <source>
        <strain evidence="2">Lab_2022b</strain>
    </source>
</reference>
<dbReference type="AlphaFoldDB" id="A0AAW1DCA9"/>
<proteinExistence type="predicted"/>